<evidence type="ECO:0000313" key="8">
    <source>
        <dbReference type="EMBL" id="PLN86958.1"/>
    </source>
</evidence>
<feature type="transmembrane region" description="Helical" evidence="6">
    <location>
        <begin position="122"/>
        <end position="147"/>
    </location>
</feature>
<dbReference type="OrthoDB" id="3923077at2759"/>
<feature type="domain" description="Rhodopsin" evidence="7">
    <location>
        <begin position="132"/>
        <end position="221"/>
    </location>
</feature>
<dbReference type="GO" id="GO:0016020">
    <property type="term" value="C:membrane"/>
    <property type="evidence" value="ECO:0007669"/>
    <property type="project" value="UniProtKB-SubCell"/>
</dbReference>
<feature type="transmembrane region" description="Helical" evidence="6">
    <location>
        <begin position="159"/>
        <end position="178"/>
    </location>
</feature>
<evidence type="ECO:0000313" key="9">
    <source>
        <dbReference type="Proteomes" id="UP000235023"/>
    </source>
</evidence>
<name>A0A2J5IA75_9EURO</name>
<keyword evidence="3 6" id="KW-1133">Transmembrane helix</keyword>
<feature type="transmembrane region" description="Helical" evidence="6">
    <location>
        <begin position="198"/>
        <end position="218"/>
    </location>
</feature>
<comment type="similarity">
    <text evidence="5">Belongs to the SAT4 family.</text>
</comment>
<dbReference type="Proteomes" id="UP000235023">
    <property type="component" value="Unassembled WGS sequence"/>
</dbReference>
<gene>
    <name evidence="8" type="ORF">BDW42DRAFT_198408</name>
</gene>
<feature type="transmembrane region" description="Helical" evidence="6">
    <location>
        <begin position="43"/>
        <end position="66"/>
    </location>
</feature>
<feature type="transmembrane region" description="Helical" evidence="6">
    <location>
        <begin position="87"/>
        <end position="110"/>
    </location>
</feature>
<evidence type="ECO:0000256" key="6">
    <source>
        <dbReference type="SAM" id="Phobius"/>
    </source>
</evidence>
<keyword evidence="2 6" id="KW-0812">Transmembrane</keyword>
<dbReference type="EMBL" id="KZ559496">
    <property type="protein sequence ID" value="PLN86958.1"/>
    <property type="molecule type" value="Genomic_DNA"/>
</dbReference>
<feature type="domain" description="Rhodopsin" evidence="7">
    <location>
        <begin position="25"/>
        <end position="130"/>
    </location>
</feature>
<evidence type="ECO:0000256" key="2">
    <source>
        <dbReference type="ARBA" id="ARBA00022692"/>
    </source>
</evidence>
<proteinExistence type="inferred from homology"/>
<dbReference type="Pfam" id="PF20684">
    <property type="entry name" value="Fung_rhodopsin"/>
    <property type="match status" value="2"/>
</dbReference>
<reference evidence="9" key="1">
    <citation type="submission" date="2017-12" db="EMBL/GenBank/DDBJ databases">
        <authorList>
            <consortium name="DOE Joint Genome Institute"/>
            <person name="Mondo S.J."/>
            <person name="Kjaerbolling I."/>
            <person name="Vesth T.C."/>
            <person name="Frisvad J.C."/>
            <person name="Nybo J.L."/>
            <person name="Theobald S."/>
            <person name="Kuo A."/>
            <person name="Bowyer P."/>
            <person name="Matsuda Y."/>
            <person name="Lyhne E.K."/>
            <person name="Kogle M.E."/>
            <person name="Clum A."/>
            <person name="Lipzen A."/>
            <person name="Salamov A."/>
            <person name="Ngan C.Y."/>
            <person name="Daum C."/>
            <person name="Chiniquy J."/>
            <person name="Barry K."/>
            <person name="LaButti K."/>
            <person name="Haridas S."/>
            <person name="Simmons B.A."/>
            <person name="Magnuson J.K."/>
            <person name="Mortensen U.H."/>
            <person name="Larsen T.O."/>
            <person name="Grigoriev I.V."/>
            <person name="Baker S.E."/>
            <person name="Andersen M.R."/>
            <person name="Nordberg H.P."/>
            <person name="Cantor M.N."/>
            <person name="Hua S.X."/>
        </authorList>
    </citation>
    <scope>NUCLEOTIDE SEQUENCE [LARGE SCALE GENOMIC DNA]</scope>
    <source>
        <strain evidence="9">IBT 19404</strain>
    </source>
</reference>
<keyword evidence="9" id="KW-1185">Reference proteome</keyword>
<keyword evidence="4 6" id="KW-0472">Membrane</keyword>
<evidence type="ECO:0000256" key="4">
    <source>
        <dbReference type="ARBA" id="ARBA00023136"/>
    </source>
</evidence>
<protein>
    <recommendedName>
        <fullName evidence="7">Rhodopsin domain-containing protein</fullName>
    </recommendedName>
</protein>
<dbReference type="AlphaFoldDB" id="A0A2J5IA75"/>
<evidence type="ECO:0000256" key="5">
    <source>
        <dbReference type="ARBA" id="ARBA00038359"/>
    </source>
</evidence>
<comment type="subcellular location">
    <subcellularLocation>
        <location evidence="1">Membrane</location>
        <topology evidence="1">Multi-pass membrane protein</topology>
    </subcellularLocation>
</comment>
<evidence type="ECO:0000256" key="3">
    <source>
        <dbReference type="ARBA" id="ARBA00022989"/>
    </source>
</evidence>
<dbReference type="PANTHER" id="PTHR33048">
    <property type="entry name" value="PTH11-LIKE INTEGRAL MEMBRANE PROTEIN (AFU_ORTHOLOGUE AFUA_5G11245)"/>
    <property type="match status" value="1"/>
</dbReference>
<dbReference type="InterPro" id="IPR049326">
    <property type="entry name" value="Rhodopsin_dom_fungi"/>
</dbReference>
<dbReference type="PANTHER" id="PTHR33048:SF146">
    <property type="entry name" value="INTEGRAL MEMBRANE PROTEIN"/>
    <property type="match status" value="1"/>
</dbReference>
<accession>A0A2J5IA75</accession>
<evidence type="ECO:0000256" key="1">
    <source>
        <dbReference type="ARBA" id="ARBA00004141"/>
    </source>
</evidence>
<organism evidence="8 9">
    <name type="scientific">Aspergillus taichungensis</name>
    <dbReference type="NCBI Taxonomy" id="482145"/>
    <lineage>
        <taxon>Eukaryota</taxon>
        <taxon>Fungi</taxon>
        <taxon>Dikarya</taxon>
        <taxon>Ascomycota</taxon>
        <taxon>Pezizomycotina</taxon>
        <taxon>Eurotiomycetes</taxon>
        <taxon>Eurotiomycetidae</taxon>
        <taxon>Eurotiales</taxon>
        <taxon>Aspergillaceae</taxon>
        <taxon>Aspergillus</taxon>
        <taxon>Aspergillus subgen. Circumdati</taxon>
    </lineage>
</organism>
<dbReference type="InterPro" id="IPR052337">
    <property type="entry name" value="SAT4-like"/>
</dbReference>
<sequence length="337" mass="37345">MEAKAVAITAVSWSFGSVAIPVVGVRLYTRTFVLRRAGWDDFFIALSLASAVVCSSLAQVGVYYGLGRHMNDIQNLDWRMKAFKYTVIAPNFSVVSTTAGKISVTVLLLRLMGQAATLPRRWFLYILMVLSFNAFNDLALAVFPAFIFWRVHLRTKMKIAIIAVMGAGILAAAATLVKCVLLKNLPAHADITSSWADITIWYTIEMYIIIICATLPTLRQSYMAVLHRSHKSSAYSRSYDSHPPEKPIPLVRRPIDASLLETRADDDPSLALGPHSSQDKILPPAALGWSGIQKTTEVHVFQESRLPSKGDDRPFPLVTLSRGVGERRVYVGNDHSR</sequence>
<evidence type="ECO:0000259" key="7">
    <source>
        <dbReference type="Pfam" id="PF20684"/>
    </source>
</evidence>